<dbReference type="HOGENOM" id="CLU_051938_4_1_1"/>
<keyword evidence="1" id="KW-0378">Hydrolase</keyword>
<dbReference type="VEuPathDB" id="FungiDB:CPC735_062180"/>
<dbReference type="PANTHER" id="PTHR48070">
    <property type="entry name" value="ESTERASE OVCA2"/>
    <property type="match status" value="1"/>
</dbReference>
<dbReference type="PANTHER" id="PTHR48070:SF7">
    <property type="entry name" value="SERINE HYDROLASE FSH DOMAIN-CONTAINING PROTEIN-RELATED"/>
    <property type="match status" value="1"/>
</dbReference>
<dbReference type="InterPro" id="IPR005645">
    <property type="entry name" value="FSH-like_dom"/>
</dbReference>
<gene>
    <name evidence="4" type="ORF">CPC735_062180</name>
</gene>
<dbReference type="Pfam" id="PF03959">
    <property type="entry name" value="FSH1"/>
    <property type="match status" value="2"/>
</dbReference>
<protein>
    <recommendedName>
        <fullName evidence="3">Serine hydrolase domain-containing protein</fullName>
    </recommendedName>
</protein>
<dbReference type="KEGG" id="cpw:9695985"/>
<organism evidence="4 5">
    <name type="scientific">Coccidioides posadasii (strain C735)</name>
    <name type="common">Valley fever fungus</name>
    <dbReference type="NCBI Taxonomy" id="222929"/>
    <lineage>
        <taxon>Eukaryota</taxon>
        <taxon>Fungi</taxon>
        <taxon>Dikarya</taxon>
        <taxon>Ascomycota</taxon>
        <taxon>Pezizomycotina</taxon>
        <taxon>Eurotiomycetes</taxon>
        <taxon>Eurotiomycetidae</taxon>
        <taxon>Onygenales</taxon>
        <taxon>Onygenaceae</taxon>
        <taxon>Coccidioides</taxon>
    </lineage>
</organism>
<dbReference type="InterPro" id="IPR050593">
    <property type="entry name" value="LovG"/>
</dbReference>
<dbReference type="Proteomes" id="UP000009084">
    <property type="component" value="Unassembled WGS sequence"/>
</dbReference>
<dbReference type="GO" id="GO:0016787">
    <property type="term" value="F:hydrolase activity"/>
    <property type="evidence" value="ECO:0007669"/>
    <property type="project" value="UniProtKB-KW"/>
</dbReference>
<proteinExistence type="predicted"/>
<feature type="domain" description="Serine hydrolase" evidence="3">
    <location>
        <begin position="2"/>
        <end position="129"/>
    </location>
</feature>
<sequence>MRFLCLHGKGTSGAIFRNQTATFRSYLDPDKYKFDFIDAPHKTDPAWGLDALFFPPNYTFWEDISPPSIADAHIWLLDFMRRQPQPYDGVLCFSQGCAVISSLIIFHQNEHPEEPLPFKSVVFICGGIPLPALEHIGIHVPERAWQIHNQTAEAMSTQIHTLQSEVEEIVQTKSRPRTRQKLPDENLEARGLERTRRRDTGKPHLLPEFGLHNVYGLDITLIPDCLRINIPTVHIYGSKDPRYPCSIQLAHFSKPEIRRVYDHGGGHEIPVTTSVSSEIALAVEWLASVS</sequence>
<evidence type="ECO:0000256" key="1">
    <source>
        <dbReference type="ARBA" id="ARBA00022801"/>
    </source>
</evidence>
<dbReference type="GO" id="GO:0005634">
    <property type="term" value="C:nucleus"/>
    <property type="evidence" value="ECO:0007669"/>
    <property type="project" value="TreeGrafter"/>
</dbReference>
<dbReference type="Gene3D" id="3.40.50.1820">
    <property type="entry name" value="alpha/beta hydrolase"/>
    <property type="match status" value="1"/>
</dbReference>
<feature type="domain" description="Serine hydrolase" evidence="3">
    <location>
        <begin position="227"/>
        <end position="277"/>
    </location>
</feature>
<dbReference type="SUPFAM" id="SSF53474">
    <property type="entry name" value="alpha/beta-Hydrolases"/>
    <property type="match status" value="1"/>
</dbReference>
<dbReference type="OrthoDB" id="4203331at2759"/>
<accession>C5P3S7</accession>
<evidence type="ECO:0000259" key="3">
    <source>
        <dbReference type="Pfam" id="PF03959"/>
    </source>
</evidence>
<evidence type="ECO:0000313" key="4">
    <source>
        <dbReference type="EMBL" id="EER28345.1"/>
    </source>
</evidence>
<dbReference type="EMBL" id="ACFW01000015">
    <property type="protein sequence ID" value="EER28345.1"/>
    <property type="molecule type" value="Genomic_DNA"/>
</dbReference>
<name>C5P3S7_COCP7</name>
<feature type="compositionally biased region" description="Basic and acidic residues" evidence="2">
    <location>
        <begin position="181"/>
        <end position="201"/>
    </location>
</feature>
<dbReference type="GO" id="GO:0019748">
    <property type="term" value="P:secondary metabolic process"/>
    <property type="evidence" value="ECO:0007669"/>
    <property type="project" value="TreeGrafter"/>
</dbReference>
<reference evidence="4 5" key="1">
    <citation type="journal article" date="2009" name="Genome Res.">
        <title>Comparative genomic analyses of the human fungal pathogens Coccidioides and their relatives.</title>
        <authorList>
            <person name="Sharpton T.J."/>
            <person name="Stajich J.E."/>
            <person name="Rounsley S.D."/>
            <person name="Gardner M.J."/>
            <person name="Wortman J.R."/>
            <person name="Jordar V.S."/>
            <person name="Maiti R."/>
            <person name="Kodira C.D."/>
            <person name="Neafsey D.E."/>
            <person name="Zeng Q."/>
            <person name="Hung C.-Y."/>
            <person name="McMahan C."/>
            <person name="Muszewska A."/>
            <person name="Grynberg M."/>
            <person name="Mandel M.A."/>
            <person name="Kellner E.M."/>
            <person name="Barker B.M."/>
            <person name="Galgiani J.N."/>
            <person name="Orbach M.J."/>
            <person name="Kirkland T.N."/>
            <person name="Cole G.T."/>
            <person name="Henn M.R."/>
            <person name="Birren B.W."/>
            <person name="Taylor J.W."/>
        </authorList>
    </citation>
    <scope>NUCLEOTIDE SEQUENCE [LARGE SCALE GENOMIC DNA]</scope>
    <source>
        <strain evidence="5">C735</strain>
    </source>
</reference>
<comment type="caution">
    <text evidence="4">The sequence shown here is derived from an EMBL/GenBank/DDBJ whole genome shotgun (WGS) entry which is preliminary data.</text>
</comment>
<feature type="region of interest" description="Disordered" evidence="2">
    <location>
        <begin position="172"/>
        <end position="201"/>
    </location>
</feature>
<dbReference type="GO" id="GO:0005737">
    <property type="term" value="C:cytoplasm"/>
    <property type="evidence" value="ECO:0007669"/>
    <property type="project" value="TreeGrafter"/>
</dbReference>
<evidence type="ECO:0000313" key="5">
    <source>
        <dbReference type="Proteomes" id="UP000009084"/>
    </source>
</evidence>
<dbReference type="InterPro" id="IPR029058">
    <property type="entry name" value="AB_hydrolase_fold"/>
</dbReference>
<evidence type="ECO:0000256" key="2">
    <source>
        <dbReference type="SAM" id="MobiDB-lite"/>
    </source>
</evidence>
<dbReference type="AlphaFoldDB" id="C5P3S7"/>